<protein>
    <submittedName>
        <fullName evidence="2">Uncharacterized protein</fullName>
    </submittedName>
</protein>
<dbReference type="RefSeq" id="WP_011111368.1">
    <property type="nucleotide sequence ID" value="NC_004757.1"/>
</dbReference>
<organism evidence="2 3">
    <name type="scientific">Nitrosomonas europaea (strain ATCC 19718 / CIP 103999 / KCTC 2705 / NBRC 14298)</name>
    <dbReference type="NCBI Taxonomy" id="228410"/>
    <lineage>
        <taxon>Bacteria</taxon>
        <taxon>Pseudomonadati</taxon>
        <taxon>Pseudomonadota</taxon>
        <taxon>Betaproteobacteria</taxon>
        <taxon>Nitrosomonadales</taxon>
        <taxon>Nitrosomonadaceae</taxon>
        <taxon>Nitrosomonas</taxon>
    </lineage>
</organism>
<dbReference type="HOGENOM" id="CLU_088835_2_0_4"/>
<keyword evidence="1" id="KW-1133">Transmembrane helix</keyword>
<dbReference type="Proteomes" id="UP000001416">
    <property type="component" value="Chromosome"/>
</dbReference>
<name>Q82WD4_NITEU</name>
<sequence>MNALESLFYEISRLFLTPVLIVLGLMFIYALFTAGTLLMDTLLRTVGSRQRQPLVLFMHAHPAATQEMLELQLLRLIEPLRITSRVAPMLGLVATMIPMGPALVAVSAGNAQGMAESLIVAFSAVIIALLTASLSYFVLTIRRRWLLEELEHILGSHEVPTHLDGVVHG</sequence>
<keyword evidence="1" id="KW-0812">Transmembrane</keyword>
<accession>Q82WD4</accession>
<dbReference type="eggNOG" id="COG0811">
    <property type="taxonomic scope" value="Bacteria"/>
</dbReference>
<dbReference type="KEGG" id="neu:NE0756"/>
<evidence type="ECO:0000313" key="2">
    <source>
        <dbReference type="EMBL" id="CAD84667.1"/>
    </source>
</evidence>
<proteinExistence type="predicted"/>
<evidence type="ECO:0000256" key="1">
    <source>
        <dbReference type="SAM" id="Phobius"/>
    </source>
</evidence>
<dbReference type="PhylomeDB" id="Q82WD4"/>
<dbReference type="AlphaFoldDB" id="Q82WD4"/>
<keyword evidence="3" id="KW-1185">Reference proteome</keyword>
<gene>
    <name evidence="2" type="ordered locus">NE0756</name>
</gene>
<feature type="transmembrane region" description="Helical" evidence="1">
    <location>
        <begin position="86"/>
        <end position="106"/>
    </location>
</feature>
<keyword evidence="1" id="KW-0472">Membrane</keyword>
<dbReference type="EMBL" id="AL954747">
    <property type="protein sequence ID" value="CAD84667.1"/>
    <property type="molecule type" value="Genomic_DNA"/>
</dbReference>
<reference evidence="2 3" key="1">
    <citation type="journal article" date="2003" name="J. Bacteriol.">
        <title>Complete genome sequence of the ammonia-oxidizing bacterium and obligate chemolithoautotroph Nitrosomonas europaea.</title>
        <authorList>
            <person name="Chain P."/>
            <person name="Lamerdin J."/>
            <person name="Larimer F."/>
            <person name="Regala W."/>
            <person name="Land M."/>
            <person name="Hauser L."/>
            <person name="Hooper A."/>
            <person name="Klotz M."/>
            <person name="Norton J."/>
            <person name="Sayavedra-Soto L."/>
            <person name="Arciero D."/>
            <person name="Hommes N."/>
            <person name="Whittaker M."/>
            <person name="Arp D."/>
        </authorList>
    </citation>
    <scope>NUCLEOTIDE SEQUENCE [LARGE SCALE GENOMIC DNA]</scope>
    <source>
        <strain evidence="3">ATCC 19718 / CIP 103999 / KCTC 2705 / NBRC 14298</strain>
    </source>
</reference>
<evidence type="ECO:0000313" key="3">
    <source>
        <dbReference type="Proteomes" id="UP000001416"/>
    </source>
</evidence>
<dbReference type="GeneID" id="87103947"/>
<dbReference type="STRING" id="228410.NE0756"/>
<feature type="transmembrane region" description="Helical" evidence="1">
    <location>
        <begin position="118"/>
        <end position="139"/>
    </location>
</feature>
<dbReference type="OrthoDB" id="3178152at2"/>
<feature type="transmembrane region" description="Helical" evidence="1">
    <location>
        <begin position="20"/>
        <end position="43"/>
    </location>
</feature>